<dbReference type="SUPFAM" id="SSF46934">
    <property type="entry name" value="UBA-like"/>
    <property type="match status" value="1"/>
</dbReference>
<sequence length="534" mass="59107">MSVSGNNMAHRAVSPHYAKISHRVSGSSSLLDPLLSMGFPEHQVQKALAATGRTSVELAAKWLKSHDKDPSLDDPIPQEYVLYLVPTGPLAVTLSNFWAESLRLCGRNRAHSCFPHITLCEFFTCEDRKVETLHWALRAAGEETRGSFPRSITLSLYSSSSFIGFFISEAQASIIRSFMGSFSEEVAKGADCPVRPLSKQLHLTLAHKFSPHHQGTLEHLAKSISPAQSCEWEAVLFSRDMRFAYYQTLRTLFPFEPQNPDELTLTEGDIVFVDRTRVSGAPEGWVMAVSNRTGCHGLVPENYLENVPETQTWTQHRSYKFSPSRAQQEGPHREESAETQGRARSLFIVSHGESVGDVFGIGWASAGPEGAYSRSDLNLPAHLPQRAQAAEFDLDPPLSSCGIFQASLMGQALLDLTIRLDRVLSSPALSCIQTAHHILTEMRLVGQVKICVDWRLYKWEGHGESQLPQFLSLEELEQNGYRVEISHITSGPAHQNHREGVLQSINKKKGGGTLIVTNRASVAPPTSLTPPTNY</sequence>
<dbReference type="InterPro" id="IPR001452">
    <property type="entry name" value="SH3_domain"/>
</dbReference>
<dbReference type="PROSITE" id="PS50030">
    <property type="entry name" value="UBA"/>
    <property type="match status" value="1"/>
</dbReference>
<dbReference type="AlphaFoldDB" id="A0A8J1J6G2"/>
<dbReference type="Gene3D" id="3.40.50.1240">
    <property type="entry name" value="Phosphoglycerate mutase-like"/>
    <property type="match status" value="1"/>
</dbReference>
<evidence type="ECO:0000313" key="8">
    <source>
        <dbReference type="Proteomes" id="UP000008143"/>
    </source>
</evidence>
<feature type="domain" description="UBA" evidence="7">
    <location>
        <begin position="25"/>
        <end position="66"/>
    </location>
</feature>
<dbReference type="Xenbase" id="XB-GENE-22069398">
    <property type="gene designation" value="ubash3a"/>
</dbReference>
<dbReference type="Gene3D" id="2.30.30.40">
    <property type="entry name" value="SH3 Domains"/>
    <property type="match status" value="1"/>
</dbReference>
<keyword evidence="3" id="KW-0963">Cytoplasm</keyword>
<evidence type="ECO:0000259" key="6">
    <source>
        <dbReference type="PROSITE" id="PS50002"/>
    </source>
</evidence>
<name>A0A8J1J6G2_XENTR</name>
<dbReference type="Pfam" id="PF00300">
    <property type="entry name" value="His_Phos_1"/>
    <property type="match status" value="1"/>
</dbReference>
<dbReference type="InterPro" id="IPR013078">
    <property type="entry name" value="His_Pase_superF_clade-1"/>
</dbReference>
<dbReference type="RefSeq" id="XP_031752246.1">
    <property type="nucleotide sequence ID" value="XM_031896386.1"/>
</dbReference>
<evidence type="ECO:0000313" key="10">
    <source>
        <dbReference type="Xenbase" id="XB-GENE-22069398"/>
    </source>
</evidence>
<organism evidence="8 9">
    <name type="scientific">Xenopus tropicalis</name>
    <name type="common">Western clawed frog</name>
    <name type="synonym">Silurana tropicalis</name>
    <dbReference type="NCBI Taxonomy" id="8364"/>
    <lineage>
        <taxon>Eukaryota</taxon>
        <taxon>Metazoa</taxon>
        <taxon>Chordata</taxon>
        <taxon>Craniata</taxon>
        <taxon>Vertebrata</taxon>
        <taxon>Euteleostomi</taxon>
        <taxon>Amphibia</taxon>
        <taxon>Batrachia</taxon>
        <taxon>Anura</taxon>
        <taxon>Pipoidea</taxon>
        <taxon>Pipidae</taxon>
        <taxon>Xenopodinae</taxon>
        <taxon>Xenopus</taxon>
        <taxon>Silurana</taxon>
    </lineage>
</organism>
<dbReference type="InterPro" id="IPR015940">
    <property type="entry name" value="UBA"/>
</dbReference>
<dbReference type="Pfam" id="PF14604">
    <property type="entry name" value="SH3_9"/>
    <property type="match status" value="1"/>
</dbReference>
<dbReference type="GeneID" id="101734614"/>
<dbReference type="SUPFAM" id="SSF53254">
    <property type="entry name" value="Phosphoglycerate mutase-like"/>
    <property type="match status" value="1"/>
</dbReference>
<feature type="region of interest" description="Disordered" evidence="5">
    <location>
        <begin position="314"/>
        <end position="340"/>
    </location>
</feature>
<evidence type="ECO:0000256" key="4">
    <source>
        <dbReference type="PROSITE-ProRule" id="PRU00192"/>
    </source>
</evidence>
<dbReference type="FunFam" id="1.10.8.10:FF:000053">
    <property type="entry name" value="Ubiquitin-associated and SH3 domain-containing, A"/>
    <property type="match status" value="1"/>
</dbReference>
<dbReference type="InterPro" id="IPR051710">
    <property type="entry name" value="Phosphatase_SH3-domain"/>
</dbReference>
<proteinExistence type="predicted"/>
<dbReference type="InterPro" id="IPR029033">
    <property type="entry name" value="His_PPase_superfam"/>
</dbReference>
<dbReference type="CDD" id="cd07067">
    <property type="entry name" value="HP_PGM_like"/>
    <property type="match status" value="1"/>
</dbReference>
<protein>
    <submittedName>
        <fullName evidence="9">Ubiquitin-associated and SH3 domain-containing protein A</fullName>
    </submittedName>
</protein>
<dbReference type="InterPro" id="IPR036028">
    <property type="entry name" value="SH3-like_dom_sf"/>
</dbReference>
<keyword evidence="8" id="KW-1185">Reference proteome</keyword>
<dbReference type="OMA" id="AFNWKHI"/>
<dbReference type="SUPFAM" id="SSF50044">
    <property type="entry name" value="SH3-domain"/>
    <property type="match status" value="1"/>
</dbReference>
<dbReference type="Proteomes" id="UP000008143">
    <property type="component" value="Chromosome 2"/>
</dbReference>
<comment type="subcellular location">
    <subcellularLocation>
        <location evidence="1">Cytoplasm</location>
    </subcellularLocation>
</comment>
<evidence type="ECO:0000256" key="5">
    <source>
        <dbReference type="SAM" id="MobiDB-lite"/>
    </source>
</evidence>
<dbReference type="AGR" id="Xenbase:XB-GENE-22069398"/>
<feature type="domain" description="SH3" evidence="6">
    <location>
        <begin position="244"/>
        <end position="309"/>
    </location>
</feature>
<evidence type="ECO:0000256" key="2">
    <source>
        <dbReference type="ARBA" id="ARBA00022443"/>
    </source>
</evidence>
<dbReference type="KEGG" id="xtr:101734614"/>
<dbReference type="Pfam" id="PF22562">
    <property type="entry name" value="UBA_7"/>
    <property type="match status" value="1"/>
</dbReference>
<evidence type="ECO:0000313" key="9">
    <source>
        <dbReference type="RefSeq" id="XP_031752246.1"/>
    </source>
</evidence>
<reference evidence="9" key="1">
    <citation type="submission" date="2025-08" db="UniProtKB">
        <authorList>
            <consortium name="RefSeq"/>
        </authorList>
    </citation>
    <scope>IDENTIFICATION</scope>
    <source>
        <strain evidence="9">Nigerian</strain>
        <tissue evidence="9">Liver and blood</tissue>
    </source>
</reference>
<dbReference type="Gene3D" id="1.10.8.10">
    <property type="entry name" value="DNA helicase RuvA subunit, C-terminal domain"/>
    <property type="match status" value="1"/>
</dbReference>
<evidence type="ECO:0000256" key="3">
    <source>
        <dbReference type="ARBA" id="ARBA00022490"/>
    </source>
</evidence>
<evidence type="ECO:0000256" key="1">
    <source>
        <dbReference type="ARBA" id="ARBA00004496"/>
    </source>
</evidence>
<dbReference type="GO" id="GO:0005737">
    <property type="term" value="C:cytoplasm"/>
    <property type="evidence" value="ECO:0007669"/>
    <property type="project" value="UniProtKB-SubCell"/>
</dbReference>
<gene>
    <name evidence="9 10" type="primary">ubash3a</name>
</gene>
<dbReference type="InterPro" id="IPR009060">
    <property type="entry name" value="UBA-like_sf"/>
</dbReference>
<dbReference type="PANTHER" id="PTHR16469">
    <property type="entry name" value="UBIQUITIN-ASSOCIATED AND SH3 DOMAIN-CONTAINING BA-RELATED"/>
    <property type="match status" value="1"/>
</dbReference>
<dbReference type="SMART" id="SM00326">
    <property type="entry name" value="SH3"/>
    <property type="match status" value="1"/>
</dbReference>
<dbReference type="OrthoDB" id="414418at2759"/>
<keyword evidence="2 4" id="KW-0728">SH3 domain</keyword>
<dbReference type="PROSITE" id="PS50002">
    <property type="entry name" value="SH3"/>
    <property type="match status" value="1"/>
</dbReference>
<evidence type="ECO:0000259" key="7">
    <source>
        <dbReference type="PROSITE" id="PS50030"/>
    </source>
</evidence>
<dbReference type="PANTHER" id="PTHR16469:SF7">
    <property type="entry name" value="UBIQUITIN-ASSOCIATED AND SH3 DOMAIN-CONTAINING PROTEIN A"/>
    <property type="match status" value="1"/>
</dbReference>
<accession>A0A8J1J6G2</accession>
<dbReference type="CTD" id="53347"/>